<keyword evidence="1" id="KW-0175">Coiled coil</keyword>
<evidence type="ECO:0000313" key="4">
    <source>
        <dbReference type="Proteomes" id="UP000712281"/>
    </source>
</evidence>
<reference evidence="3" key="1">
    <citation type="submission" date="2019-12" db="EMBL/GenBank/DDBJ databases">
        <title>Genome sequencing and annotation of Brassica cretica.</title>
        <authorList>
            <person name="Studholme D.J."/>
            <person name="Sarris P.F."/>
        </authorList>
    </citation>
    <scope>NUCLEOTIDE SEQUENCE</scope>
    <source>
        <strain evidence="3">PFS-001/15</strain>
        <tissue evidence="3">Leaf</tissue>
    </source>
</reference>
<dbReference type="PANTHER" id="PTHR31099">
    <property type="entry name" value="OS06G0165300 PROTEIN"/>
    <property type="match status" value="1"/>
</dbReference>
<dbReference type="AlphaFoldDB" id="A0A8S9HHF3"/>
<dbReference type="EMBL" id="QGKW02001940">
    <property type="protein sequence ID" value="KAF2555682.1"/>
    <property type="molecule type" value="Genomic_DNA"/>
</dbReference>
<feature type="region of interest" description="Disordered" evidence="2">
    <location>
        <begin position="460"/>
        <end position="482"/>
    </location>
</feature>
<sequence length="697" mass="76128">MEDFCEDPGYSVAGTQRSGSCPEPGGKGYLSVFPQQFAPYFSISSSNSGNNLCTQVKRSCSFSAGFPWVGSRLRSTFLSLSLGWGLVLSYGEDPPGRQVQAGNLMMSIFSWQDAIYKVCFFPRILVRGNLNFKSLPDLEDSETRGLLLYMPSFVFILSASVFLLCALIQESSDPMSKRSASSVPLSADESRSRRRVGSPASRSGSSSDTDVTPNHDLTAPLPFTYTTPMYSLPPHVLLRVPTSEERASGHTPGEIAVYEAFFEIGFRGVIPTLIVGLGDFFEISLSQLNPPAWGILIAIQNLGDLEHISLGINEVLFAYHLAPLNGGEGHLHLRPRSGLTIVEELPRSERKGLVFNKIWAERYAFMSLPGSTYQWNIIAGTHPAPPEGENSVLQARRLPLDRRQHLIVACVQETCRGMQLANPLRLIMMSAKKGSASKTASGDDVVITGSRRATVVKVEPTSSSQGRKTRGGGAATRASRQSADAGHPVGILVMALSNLNLLVFPKDGTVLPVGSTFEVIQALQGGLLRTASQLYHLKEQLSTEDVSSVREELEAARREALEEKDRRVAIELEIRDIKEKIKASEKVAEASSADVLAANRENQKLVEEIDTLKAAAENFNLEMVMAVNGARVLARCELMREWLKKQSDQCDLAKALDQYKMVMIEEARNKGVAPPSFDDEPAIPLTSEMDVGSSART</sequence>
<feature type="compositionally biased region" description="Polar residues" evidence="2">
    <location>
        <begin position="175"/>
        <end position="184"/>
    </location>
</feature>
<dbReference type="PANTHER" id="PTHR31099:SF49">
    <property type="entry name" value="MYOSIN HEAVY CHAIN-LIKE PROTEIN"/>
    <property type="match status" value="1"/>
</dbReference>
<feature type="region of interest" description="Disordered" evidence="2">
    <location>
        <begin position="670"/>
        <end position="697"/>
    </location>
</feature>
<organism evidence="3 4">
    <name type="scientific">Brassica cretica</name>
    <name type="common">Mustard</name>
    <dbReference type="NCBI Taxonomy" id="69181"/>
    <lineage>
        <taxon>Eukaryota</taxon>
        <taxon>Viridiplantae</taxon>
        <taxon>Streptophyta</taxon>
        <taxon>Embryophyta</taxon>
        <taxon>Tracheophyta</taxon>
        <taxon>Spermatophyta</taxon>
        <taxon>Magnoliopsida</taxon>
        <taxon>eudicotyledons</taxon>
        <taxon>Gunneridae</taxon>
        <taxon>Pentapetalae</taxon>
        <taxon>rosids</taxon>
        <taxon>malvids</taxon>
        <taxon>Brassicales</taxon>
        <taxon>Brassicaceae</taxon>
        <taxon>Brassiceae</taxon>
        <taxon>Brassica</taxon>
    </lineage>
</organism>
<feature type="region of interest" description="Disordered" evidence="2">
    <location>
        <begin position="175"/>
        <end position="216"/>
    </location>
</feature>
<proteinExistence type="predicted"/>
<name>A0A8S9HHF3_BRACR</name>
<comment type="caution">
    <text evidence="3">The sequence shown here is derived from an EMBL/GenBank/DDBJ whole genome shotgun (WGS) entry which is preliminary data.</text>
</comment>
<feature type="compositionally biased region" description="Low complexity" evidence="2">
    <location>
        <begin position="197"/>
        <end position="207"/>
    </location>
</feature>
<protein>
    <submittedName>
        <fullName evidence="3">Uncharacterized protein</fullName>
    </submittedName>
</protein>
<feature type="coiled-coil region" evidence="1">
    <location>
        <begin position="546"/>
        <end position="622"/>
    </location>
</feature>
<dbReference type="Proteomes" id="UP000712281">
    <property type="component" value="Unassembled WGS sequence"/>
</dbReference>
<evidence type="ECO:0000313" key="3">
    <source>
        <dbReference type="EMBL" id="KAF2555682.1"/>
    </source>
</evidence>
<accession>A0A8S9HHF3</accession>
<gene>
    <name evidence="3" type="ORF">F2Q68_00013853</name>
</gene>
<evidence type="ECO:0000256" key="1">
    <source>
        <dbReference type="SAM" id="Coils"/>
    </source>
</evidence>
<evidence type="ECO:0000256" key="2">
    <source>
        <dbReference type="SAM" id="MobiDB-lite"/>
    </source>
</evidence>